<protein>
    <recommendedName>
        <fullName evidence="3">Tachykinin family protein</fullName>
    </recommendedName>
</protein>
<reference evidence="1 2" key="1">
    <citation type="journal article" date="2016" name="Genome Biol. Evol.">
        <title>Divergent and convergent evolution of fungal pathogenicity.</title>
        <authorList>
            <person name="Shang Y."/>
            <person name="Xiao G."/>
            <person name="Zheng P."/>
            <person name="Cen K."/>
            <person name="Zhan S."/>
            <person name="Wang C."/>
        </authorList>
    </citation>
    <scope>NUCLEOTIDE SEQUENCE [LARGE SCALE GENOMIC DNA]</scope>
    <source>
        <strain evidence="1 2">RCEF 2490</strain>
    </source>
</reference>
<keyword evidence="2" id="KW-1185">Reference proteome</keyword>
<accession>A0A166PUJ8</accession>
<dbReference type="PANTHER" id="PTHR37540">
    <property type="entry name" value="TRANSCRIPTION FACTOR (ACR-2), PUTATIVE-RELATED-RELATED"/>
    <property type="match status" value="1"/>
</dbReference>
<gene>
    <name evidence="1" type="ORF">AAL_02701</name>
</gene>
<dbReference type="PANTHER" id="PTHR37540:SF9">
    <property type="entry name" value="ZN(2)-C6 FUNGAL-TYPE DOMAIN-CONTAINING PROTEIN"/>
    <property type="match status" value="1"/>
</dbReference>
<evidence type="ECO:0000313" key="1">
    <source>
        <dbReference type="EMBL" id="KZZ99150.1"/>
    </source>
</evidence>
<evidence type="ECO:0000313" key="2">
    <source>
        <dbReference type="Proteomes" id="UP000078544"/>
    </source>
</evidence>
<evidence type="ECO:0008006" key="3">
    <source>
        <dbReference type="Google" id="ProtNLM"/>
    </source>
</evidence>
<comment type="caution">
    <text evidence="1">The sequence shown here is derived from an EMBL/GenBank/DDBJ whole genome shotgun (WGS) entry which is preliminary data.</text>
</comment>
<name>A0A166PUJ8_9HYPO</name>
<dbReference type="AlphaFoldDB" id="A0A166PUJ8"/>
<dbReference type="OrthoDB" id="4158087at2759"/>
<dbReference type="Proteomes" id="UP000078544">
    <property type="component" value="Unassembled WGS sequence"/>
</dbReference>
<organism evidence="1 2">
    <name type="scientific">Moelleriella libera RCEF 2490</name>
    <dbReference type="NCBI Taxonomy" id="1081109"/>
    <lineage>
        <taxon>Eukaryota</taxon>
        <taxon>Fungi</taxon>
        <taxon>Dikarya</taxon>
        <taxon>Ascomycota</taxon>
        <taxon>Pezizomycotina</taxon>
        <taxon>Sordariomycetes</taxon>
        <taxon>Hypocreomycetidae</taxon>
        <taxon>Hypocreales</taxon>
        <taxon>Clavicipitaceae</taxon>
        <taxon>Moelleriella</taxon>
    </lineage>
</organism>
<sequence length="490" mass="54105">MTQQFMFIEGLQADRASKKLMRRHVMRGKNAGKKLQRPSRQAAALQPYRHHPDQQQQQQEKHKALTRFRTLDKSSQLSDYAAAMLAVQLLWWPFAPGVVVKPGTLQIVQTFFVNVSDRLYPARLGLSMHQIKTSWFRQLLTDMDAQTCCVAVMQACNELFLGHQPTSQSLYSLAHTLRVVNRRVQGKDALSNATIAIVLSLIGHEQIKNEHAAAAVHTQGLGRMVQLRGGLDRLDTEGNLALVLKICKTDIMFALQHGGPAMFFRDSMPKMRVKLASSGLSLDANDGDADERGHTTTAAAAAAAVTTTTAGLQLPQTDQLDPSLASILHEVMSVCDLINTKLNGETTIDCLDYLDIVVSLLYRLLRCRSLSDTTSGSSAARAYHVGMVMVVALMLMHRGPRNIIICEPVSQTITALCQLADMQPQLRFWVMFMGAIWHGDTPGGAPLRHQAASGAAELQLRSWDAARACLARFPWLAGIHDAPGRELWDQ</sequence>
<dbReference type="STRING" id="1081109.A0A166PUJ8"/>
<dbReference type="EMBL" id="AZGY01000004">
    <property type="protein sequence ID" value="KZZ99150.1"/>
    <property type="molecule type" value="Genomic_DNA"/>
</dbReference>
<proteinExistence type="predicted"/>